<evidence type="ECO:0000256" key="6">
    <source>
        <dbReference type="ARBA" id="ARBA00023033"/>
    </source>
</evidence>
<dbReference type="PANTHER" id="PTHR24287">
    <property type="entry name" value="P450, PUTATIVE (EUROFUNG)-RELATED"/>
    <property type="match status" value="1"/>
</dbReference>
<dbReference type="GO" id="GO:0016712">
    <property type="term" value="F:oxidoreductase activity, acting on paired donors, with incorporation or reduction of molecular oxygen, reduced flavin or flavoprotein as one donor, and incorporation of one atom of oxygen"/>
    <property type="evidence" value="ECO:0007669"/>
    <property type="project" value="InterPro"/>
</dbReference>
<dbReference type="Gene3D" id="1.10.630.10">
    <property type="entry name" value="Cytochrome P450"/>
    <property type="match status" value="1"/>
</dbReference>
<name>A0A7C8MBK3_9PLEO</name>
<evidence type="ECO:0000313" key="8">
    <source>
        <dbReference type="EMBL" id="KAF2869042.1"/>
    </source>
</evidence>
<protein>
    <submittedName>
        <fullName evidence="8">Cytochrome P450</fullName>
    </submittedName>
</protein>
<keyword evidence="6 7" id="KW-0503">Monooxygenase</keyword>
<comment type="cofactor">
    <cofactor evidence="1">
        <name>heme</name>
        <dbReference type="ChEBI" id="CHEBI:30413"/>
    </cofactor>
</comment>
<reference evidence="8 9" key="1">
    <citation type="submission" date="2020-01" db="EMBL/GenBank/DDBJ databases">
        <authorList>
            <consortium name="DOE Joint Genome Institute"/>
            <person name="Haridas S."/>
            <person name="Albert R."/>
            <person name="Binder M."/>
            <person name="Bloem J."/>
            <person name="Labutti K."/>
            <person name="Salamov A."/>
            <person name="Andreopoulos B."/>
            <person name="Baker S.E."/>
            <person name="Barry K."/>
            <person name="Bills G."/>
            <person name="Bluhm B.H."/>
            <person name="Cannon C."/>
            <person name="Castanera R."/>
            <person name="Culley D.E."/>
            <person name="Daum C."/>
            <person name="Ezra D."/>
            <person name="Gonzalez J.B."/>
            <person name="Henrissat B."/>
            <person name="Kuo A."/>
            <person name="Liang C."/>
            <person name="Lipzen A."/>
            <person name="Lutzoni F."/>
            <person name="Magnuson J."/>
            <person name="Mondo S."/>
            <person name="Nolan M."/>
            <person name="Ohm R."/>
            <person name="Pangilinan J."/>
            <person name="Park H.-J.H."/>
            <person name="Ramirez L."/>
            <person name="Alfaro M."/>
            <person name="Sun H."/>
            <person name="Tritt A."/>
            <person name="Yoshinaga Y."/>
            <person name="Zwiers L.-H.L."/>
            <person name="Turgeon B.G."/>
            <person name="Goodwin S.B."/>
            <person name="Spatafora J.W."/>
            <person name="Crous P.W."/>
            <person name="Grigoriev I.V."/>
        </authorList>
    </citation>
    <scope>NUCLEOTIDE SEQUENCE [LARGE SCALE GENOMIC DNA]</scope>
    <source>
        <strain evidence="8 9">CBS 611.86</strain>
    </source>
</reference>
<keyword evidence="3 7" id="KW-0479">Metal-binding</keyword>
<dbReference type="InterPro" id="IPR036396">
    <property type="entry name" value="Cyt_P450_sf"/>
</dbReference>
<dbReference type="EMBL" id="JAADJZ010000017">
    <property type="protein sequence ID" value="KAF2869042.1"/>
    <property type="molecule type" value="Genomic_DNA"/>
</dbReference>
<dbReference type="Proteomes" id="UP000481861">
    <property type="component" value="Unassembled WGS sequence"/>
</dbReference>
<evidence type="ECO:0000256" key="7">
    <source>
        <dbReference type="RuleBase" id="RU000461"/>
    </source>
</evidence>
<sequence>MIRIRHISRHFHENKDSKSRLTRLIGKTSKAMRSGRTYFRTCDPEVSKAVLSKQFEKFGLQPLRYEGGKGFFGNGILVTDGLQWKHSRSLVRPAFDVAHVANFDRLRRHVERFIELLPRDQSTVDLYPLLKRLTLDISSEFIFGRSMNALSSPEACKGFMDAFMFAQRDVITPVAKRPKEYGEWCKTVLDYIDTCIDEAESRVQKPPQHTTQIRIVDELVKTIQDKHTLRSLIISIFCPAHDTVAVTLTNAFFHLARHPPCWAKLRAEILLTASQPLTYELLNSYKYLNWVLRETTVRECPCTTVLPTGGGPDGLAPFLIEKGDLIETNFRAQQRDASFWGADAEAFDPERWATTRPTWEYTPFSGGPRICPAFRLVYTESKYIMATMLRRFSGIENRDDVLEWVEEQRLIWQSRNGAKVALIL</sequence>
<evidence type="ECO:0000256" key="1">
    <source>
        <dbReference type="ARBA" id="ARBA00001971"/>
    </source>
</evidence>
<proteinExistence type="inferred from homology"/>
<keyword evidence="7" id="KW-0349">Heme</keyword>
<dbReference type="OrthoDB" id="1470350at2759"/>
<evidence type="ECO:0000256" key="5">
    <source>
        <dbReference type="ARBA" id="ARBA00023004"/>
    </source>
</evidence>
<dbReference type="AlphaFoldDB" id="A0A7C8MBK3"/>
<dbReference type="GO" id="GO:0005506">
    <property type="term" value="F:iron ion binding"/>
    <property type="evidence" value="ECO:0007669"/>
    <property type="project" value="InterPro"/>
</dbReference>
<dbReference type="PROSITE" id="PS00086">
    <property type="entry name" value="CYTOCHROME_P450"/>
    <property type="match status" value="1"/>
</dbReference>
<gene>
    <name evidence="8" type="ORF">BDV95DRAFT_630216</name>
</gene>
<organism evidence="8 9">
    <name type="scientific">Massariosphaeria phaeospora</name>
    <dbReference type="NCBI Taxonomy" id="100035"/>
    <lineage>
        <taxon>Eukaryota</taxon>
        <taxon>Fungi</taxon>
        <taxon>Dikarya</taxon>
        <taxon>Ascomycota</taxon>
        <taxon>Pezizomycotina</taxon>
        <taxon>Dothideomycetes</taxon>
        <taxon>Pleosporomycetidae</taxon>
        <taxon>Pleosporales</taxon>
        <taxon>Pleosporales incertae sedis</taxon>
        <taxon>Massariosphaeria</taxon>
    </lineage>
</organism>
<dbReference type="InterPro" id="IPR002974">
    <property type="entry name" value="Cyt_P450_E_CYP52_ascomycetes"/>
</dbReference>
<evidence type="ECO:0000313" key="9">
    <source>
        <dbReference type="Proteomes" id="UP000481861"/>
    </source>
</evidence>
<keyword evidence="4 7" id="KW-0560">Oxidoreductase</keyword>
<evidence type="ECO:0000256" key="2">
    <source>
        <dbReference type="ARBA" id="ARBA00010617"/>
    </source>
</evidence>
<dbReference type="GO" id="GO:0020037">
    <property type="term" value="F:heme binding"/>
    <property type="evidence" value="ECO:0007669"/>
    <property type="project" value="InterPro"/>
</dbReference>
<comment type="similarity">
    <text evidence="2 7">Belongs to the cytochrome P450 family.</text>
</comment>
<keyword evidence="5 7" id="KW-0408">Iron</keyword>
<dbReference type="InterPro" id="IPR001128">
    <property type="entry name" value="Cyt_P450"/>
</dbReference>
<dbReference type="SUPFAM" id="SSF48264">
    <property type="entry name" value="Cytochrome P450"/>
    <property type="match status" value="1"/>
</dbReference>
<dbReference type="PRINTS" id="PR01239">
    <property type="entry name" value="EP450IICYP52"/>
</dbReference>
<dbReference type="PANTHER" id="PTHR24287:SF19">
    <property type="entry name" value="CYTOCHROME P450"/>
    <property type="match status" value="1"/>
</dbReference>
<dbReference type="Pfam" id="PF00067">
    <property type="entry name" value="p450"/>
    <property type="match status" value="1"/>
</dbReference>
<keyword evidence="9" id="KW-1185">Reference proteome</keyword>
<evidence type="ECO:0000256" key="3">
    <source>
        <dbReference type="ARBA" id="ARBA00022723"/>
    </source>
</evidence>
<accession>A0A7C8MBK3</accession>
<evidence type="ECO:0000256" key="4">
    <source>
        <dbReference type="ARBA" id="ARBA00023002"/>
    </source>
</evidence>
<dbReference type="InterPro" id="IPR047146">
    <property type="entry name" value="Cyt_P450_E_CYP52_fungi"/>
</dbReference>
<dbReference type="InterPro" id="IPR017972">
    <property type="entry name" value="Cyt_P450_CS"/>
</dbReference>
<comment type="caution">
    <text evidence="8">The sequence shown here is derived from an EMBL/GenBank/DDBJ whole genome shotgun (WGS) entry which is preliminary data.</text>
</comment>